<reference evidence="3" key="2">
    <citation type="submission" date="2025-08" db="UniProtKB">
        <authorList>
            <consortium name="EnsemblFungi"/>
        </authorList>
    </citation>
    <scope>IDENTIFICATION</scope>
    <source>
        <strain evidence="3">4287 / CBS 123668 / FGSC 9935 / NRRL 34936</strain>
    </source>
</reference>
<feature type="domain" description="DUF2293" evidence="2">
    <location>
        <begin position="68"/>
        <end position="157"/>
    </location>
</feature>
<dbReference type="PANTHER" id="PTHR38113:SF1">
    <property type="entry name" value="DUF2293 DOMAIN-CONTAINING PROTEIN"/>
    <property type="match status" value="1"/>
</dbReference>
<dbReference type="STRING" id="426428.A0A0D2Y4F3"/>
<proteinExistence type="predicted"/>
<dbReference type="Pfam" id="PF10056">
    <property type="entry name" value="DUF2293"/>
    <property type="match status" value="1"/>
</dbReference>
<evidence type="ECO:0000256" key="1">
    <source>
        <dbReference type="SAM" id="MobiDB-lite"/>
    </source>
</evidence>
<feature type="region of interest" description="Disordered" evidence="1">
    <location>
        <begin position="204"/>
        <end position="255"/>
    </location>
</feature>
<feature type="compositionally biased region" description="Polar residues" evidence="1">
    <location>
        <begin position="204"/>
        <end position="214"/>
    </location>
</feature>
<dbReference type="InterPro" id="IPR018744">
    <property type="entry name" value="DUF2293"/>
</dbReference>
<protein>
    <recommendedName>
        <fullName evidence="2">DUF2293 domain-containing protein</fullName>
    </recommendedName>
</protein>
<dbReference type="EnsemblFungi" id="FOXG_11156T0">
    <property type="protein sequence ID" value="FOXG_11156P0"/>
    <property type="gene ID" value="FOXG_11156"/>
</dbReference>
<sequence length="273" mass="30259">MKNAKEASGSNILAHQVHRIGHHVRETIVEEARAGLGHVMENMLPAARGAPEPIPESQEEYDAQVDAALRDLFPRIPNTDRRMIIEHAFRRDPTNKNNKEKVGLSEDITLARRVQLAVLAHIRHTHTRYDTLLRETTWQNARKVVEALCLDTLVKWRGDEESGRDQLDEILREVVVISDSEGEESGNESDSSIEEVVCQYTNPIPSRPVQNISGQAGPGHHQSPRPNQGARTPATPKPKGKVKKAKPSSPIFPRAVSSVYPWSPAAYGSGSFG</sequence>
<evidence type="ECO:0000313" key="3">
    <source>
        <dbReference type="EnsemblFungi" id="FOXG_11156P0"/>
    </source>
</evidence>
<dbReference type="Proteomes" id="UP000002489">
    <property type="component" value="Unassembled WGS sequence"/>
</dbReference>
<evidence type="ECO:0000313" key="4">
    <source>
        <dbReference type="Proteomes" id="UP000002489"/>
    </source>
</evidence>
<accession>A0A0D2Y4F3</accession>
<name>A0A0D2Y4F3_FUSOF</name>
<dbReference type="PANTHER" id="PTHR38113">
    <property type="match status" value="1"/>
</dbReference>
<evidence type="ECO:0000259" key="2">
    <source>
        <dbReference type="Pfam" id="PF10056"/>
    </source>
</evidence>
<organism evidence="3 4">
    <name type="scientific">Fusarium oxysporum (strain Fo5176)</name>
    <name type="common">Fusarium vascular wilt</name>
    <dbReference type="NCBI Taxonomy" id="660025"/>
    <lineage>
        <taxon>Eukaryota</taxon>
        <taxon>Fungi</taxon>
        <taxon>Dikarya</taxon>
        <taxon>Ascomycota</taxon>
        <taxon>Pezizomycotina</taxon>
        <taxon>Sordariomycetes</taxon>
        <taxon>Hypocreomycetidae</taxon>
        <taxon>Hypocreales</taxon>
        <taxon>Nectriaceae</taxon>
        <taxon>Fusarium</taxon>
        <taxon>Fusarium oxysporum species complex</taxon>
    </lineage>
</organism>
<reference evidence="4" key="1">
    <citation type="journal article" date="2012" name="Mol. Plant Microbe Interact.">
        <title>A highly conserved effector in Fusarium oxysporum is required for full virulence on Arabidopsis.</title>
        <authorList>
            <person name="Thatcher L.F."/>
            <person name="Gardiner D.M."/>
            <person name="Kazan K."/>
            <person name="Manners J."/>
        </authorList>
    </citation>
    <scope>NUCLEOTIDE SEQUENCE [LARGE SCALE GENOMIC DNA]</scope>
    <source>
        <strain evidence="4">Fo5176</strain>
    </source>
</reference>
<dbReference type="AlphaFoldDB" id="A0A0D2Y4F3"/>